<sequence length="159" mass="18206">MINTALFVKMVIDRWNGSIANLDKHLGSLTDEQLQKQVAPGKNRGFYLLGHFIAVHDEMLVLLGMGAKLYPELYGPFLKEPDNIAVQTPPVAALRKMWETQNKLIHEKFRQMNPEDWFQKHTAIADADFAAEPHRNKLNVVITRTSHLQYHTGQIVLLH</sequence>
<evidence type="ECO:0000313" key="3">
    <source>
        <dbReference type="Proteomes" id="UP000628448"/>
    </source>
</evidence>
<dbReference type="AlphaFoldDB" id="A0A931MCF5"/>
<dbReference type="Pfam" id="PF12867">
    <property type="entry name" value="DinB_2"/>
    <property type="match status" value="1"/>
</dbReference>
<dbReference type="InterPro" id="IPR024775">
    <property type="entry name" value="DinB-like"/>
</dbReference>
<reference evidence="2" key="1">
    <citation type="submission" date="2020-11" db="EMBL/GenBank/DDBJ databases">
        <title>Bacterial whole genome sequence for Panacibacter sp. DH6.</title>
        <authorList>
            <person name="Le V."/>
            <person name="Ko S."/>
            <person name="Ahn C.-Y."/>
            <person name="Oh H.-M."/>
        </authorList>
    </citation>
    <scope>NUCLEOTIDE SEQUENCE</scope>
    <source>
        <strain evidence="2">DH6</strain>
    </source>
</reference>
<accession>A0A931MCF5</accession>
<comment type="caution">
    <text evidence="2">The sequence shown here is derived from an EMBL/GenBank/DDBJ whole genome shotgun (WGS) entry which is preliminary data.</text>
</comment>
<evidence type="ECO:0000313" key="2">
    <source>
        <dbReference type="EMBL" id="MBG9378081.1"/>
    </source>
</evidence>
<keyword evidence="3" id="KW-1185">Reference proteome</keyword>
<proteinExistence type="predicted"/>
<gene>
    <name evidence="2" type="ORF">I5907_17720</name>
</gene>
<dbReference type="InterPro" id="IPR034660">
    <property type="entry name" value="DinB/YfiT-like"/>
</dbReference>
<protein>
    <submittedName>
        <fullName evidence="2">DinB family protein</fullName>
    </submittedName>
</protein>
<dbReference type="SUPFAM" id="SSF109854">
    <property type="entry name" value="DinB/YfiT-like putative metalloenzymes"/>
    <property type="match status" value="1"/>
</dbReference>
<dbReference type="EMBL" id="JADWYR010000002">
    <property type="protein sequence ID" value="MBG9378081.1"/>
    <property type="molecule type" value="Genomic_DNA"/>
</dbReference>
<evidence type="ECO:0000259" key="1">
    <source>
        <dbReference type="Pfam" id="PF12867"/>
    </source>
</evidence>
<feature type="domain" description="DinB-like" evidence="1">
    <location>
        <begin position="19"/>
        <end position="155"/>
    </location>
</feature>
<dbReference type="Proteomes" id="UP000628448">
    <property type="component" value="Unassembled WGS sequence"/>
</dbReference>
<dbReference type="Gene3D" id="1.20.120.450">
    <property type="entry name" value="dinb family like domain"/>
    <property type="match status" value="1"/>
</dbReference>
<organism evidence="2 3">
    <name type="scientific">Panacibacter microcysteis</name>
    <dbReference type="NCBI Taxonomy" id="2793269"/>
    <lineage>
        <taxon>Bacteria</taxon>
        <taxon>Pseudomonadati</taxon>
        <taxon>Bacteroidota</taxon>
        <taxon>Chitinophagia</taxon>
        <taxon>Chitinophagales</taxon>
        <taxon>Chitinophagaceae</taxon>
        <taxon>Panacibacter</taxon>
    </lineage>
</organism>
<dbReference type="RefSeq" id="WP_196992139.1">
    <property type="nucleotide sequence ID" value="NZ_JADWYR010000002.1"/>
</dbReference>
<name>A0A931MCF5_9BACT</name>